<evidence type="ECO:0000256" key="1">
    <source>
        <dbReference type="SAM" id="MobiDB-lite"/>
    </source>
</evidence>
<feature type="compositionally biased region" description="Polar residues" evidence="1">
    <location>
        <begin position="18"/>
        <end position="34"/>
    </location>
</feature>
<dbReference type="Proteomes" id="UP000095287">
    <property type="component" value="Unplaced"/>
</dbReference>
<protein>
    <submittedName>
        <fullName evidence="3">Uncharacterized protein</fullName>
    </submittedName>
</protein>
<organism evidence="2 3">
    <name type="scientific">Steinernema glaseri</name>
    <dbReference type="NCBI Taxonomy" id="37863"/>
    <lineage>
        <taxon>Eukaryota</taxon>
        <taxon>Metazoa</taxon>
        <taxon>Ecdysozoa</taxon>
        <taxon>Nematoda</taxon>
        <taxon>Chromadorea</taxon>
        <taxon>Rhabditida</taxon>
        <taxon>Tylenchina</taxon>
        <taxon>Panagrolaimomorpha</taxon>
        <taxon>Strongyloidoidea</taxon>
        <taxon>Steinernematidae</taxon>
        <taxon>Steinernema</taxon>
    </lineage>
</organism>
<sequence length="103" mass="11224">MSAQPYLNQTIGPFDLSRSPSQPESIPTGSTRTSPGGRHALAGVDETRLGLDAKDDVHDVLFKRDALANNSPQLDSYSSSVSFGEVLCRPAYDRRFQPVNEES</sequence>
<proteinExistence type="predicted"/>
<keyword evidence="2" id="KW-1185">Reference proteome</keyword>
<dbReference type="AlphaFoldDB" id="A0A1I7Z3E7"/>
<accession>A0A1I7Z3E7</accession>
<name>A0A1I7Z3E7_9BILA</name>
<feature type="region of interest" description="Disordered" evidence="1">
    <location>
        <begin position="1"/>
        <end position="39"/>
    </location>
</feature>
<feature type="compositionally biased region" description="Polar residues" evidence="1">
    <location>
        <begin position="1"/>
        <end position="11"/>
    </location>
</feature>
<evidence type="ECO:0000313" key="3">
    <source>
        <dbReference type="WBParaSite" id="L893_g22418.t1"/>
    </source>
</evidence>
<evidence type="ECO:0000313" key="2">
    <source>
        <dbReference type="Proteomes" id="UP000095287"/>
    </source>
</evidence>
<reference evidence="3" key="1">
    <citation type="submission" date="2016-11" db="UniProtKB">
        <authorList>
            <consortium name="WormBaseParasite"/>
        </authorList>
    </citation>
    <scope>IDENTIFICATION</scope>
</reference>
<dbReference type="WBParaSite" id="L893_g22418.t1">
    <property type="protein sequence ID" value="L893_g22418.t1"/>
    <property type="gene ID" value="L893_g22418"/>
</dbReference>